<feature type="region of interest" description="Disordered" evidence="1">
    <location>
        <begin position="45"/>
        <end position="79"/>
    </location>
</feature>
<evidence type="ECO:0000313" key="3">
    <source>
        <dbReference type="Proteomes" id="UP001346869"/>
    </source>
</evidence>
<keyword evidence="3" id="KW-1185">Reference proteome</keyword>
<evidence type="ECO:0000256" key="1">
    <source>
        <dbReference type="SAM" id="MobiDB-lite"/>
    </source>
</evidence>
<dbReference type="AlphaFoldDB" id="A0AAN8AC39"/>
<dbReference type="Proteomes" id="UP001346869">
    <property type="component" value="Unassembled WGS sequence"/>
</dbReference>
<reference evidence="2 3" key="2">
    <citation type="journal article" date="2023" name="Mol. Biol. Evol.">
        <title>Genomics of Secondarily Temperate Adaptation in the Only Non-Antarctic Icefish.</title>
        <authorList>
            <person name="Rivera-Colon A.G."/>
            <person name="Rayamajhi N."/>
            <person name="Minhas B.F."/>
            <person name="Madrigal G."/>
            <person name="Bilyk K.T."/>
            <person name="Yoon V."/>
            <person name="Hune M."/>
            <person name="Gregory S."/>
            <person name="Cheng C.H.C."/>
            <person name="Catchen J.M."/>
        </authorList>
    </citation>
    <scope>NUCLEOTIDE SEQUENCE [LARGE SCALE GENOMIC DNA]</scope>
    <source>
        <strain evidence="2">JMC-PN-2008</strain>
    </source>
</reference>
<evidence type="ECO:0000313" key="2">
    <source>
        <dbReference type="EMBL" id="KAK5850289.1"/>
    </source>
</evidence>
<dbReference type="EMBL" id="JAUZQC010000023">
    <property type="protein sequence ID" value="KAK5850289.1"/>
    <property type="molecule type" value="Genomic_DNA"/>
</dbReference>
<comment type="caution">
    <text evidence="2">The sequence shown here is derived from an EMBL/GenBank/DDBJ whole genome shotgun (WGS) entry which is preliminary data.</text>
</comment>
<protein>
    <submittedName>
        <fullName evidence="2">Uncharacterized protein</fullName>
    </submittedName>
</protein>
<gene>
    <name evidence="2" type="ORF">PBY51_014551</name>
</gene>
<proteinExistence type="predicted"/>
<reference evidence="2 3" key="1">
    <citation type="journal article" date="2023" name="Genes (Basel)">
        <title>Chromosome-Level Genome Assembly and Circadian Gene Repertoire of the Patagonia Blennie Eleginops maclovinus-The Closest Ancestral Proxy of Antarctic Cryonotothenioids.</title>
        <authorList>
            <person name="Cheng C.C."/>
            <person name="Rivera-Colon A.G."/>
            <person name="Minhas B.F."/>
            <person name="Wilson L."/>
            <person name="Rayamajhi N."/>
            <person name="Vargas-Chacoff L."/>
            <person name="Catchen J.M."/>
        </authorList>
    </citation>
    <scope>NUCLEOTIDE SEQUENCE [LARGE SCALE GENOMIC DNA]</scope>
    <source>
        <strain evidence="2">JMC-PN-2008</strain>
    </source>
</reference>
<organism evidence="2 3">
    <name type="scientific">Eleginops maclovinus</name>
    <name type="common">Patagonian blennie</name>
    <name type="synonym">Eleginus maclovinus</name>
    <dbReference type="NCBI Taxonomy" id="56733"/>
    <lineage>
        <taxon>Eukaryota</taxon>
        <taxon>Metazoa</taxon>
        <taxon>Chordata</taxon>
        <taxon>Craniata</taxon>
        <taxon>Vertebrata</taxon>
        <taxon>Euteleostomi</taxon>
        <taxon>Actinopterygii</taxon>
        <taxon>Neopterygii</taxon>
        <taxon>Teleostei</taxon>
        <taxon>Neoteleostei</taxon>
        <taxon>Acanthomorphata</taxon>
        <taxon>Eupercaria</taxon>
        <taxon>Perciformes</taxon>
        <taxon>Notothenioidei</taxon>
        <taxon>Eleginopidae</taxon>
        <taxon>Eleginops</taxon>
    </lineage>
</organism>
<feature type="region of interest" description="Disordered" evidence="1">
    <location>
        <begin position="1"/>
        <end position="31"/>
    </location>
</feature>
<sequence>MNASGSVDNPGPGSPPLRRGASSSSPVRKPQDMYWEQLRGHVPHPAGVINHSPMLSASLTPRGRDPSLIGCEPDPVFAL</sequence>
<accession>A0AAN8AC39</accession>
<name>A0AAN8AC39_ELEMC</name>